<reference evidence="3" key="1">
    <citation type="submission" date="2018-05" db="EMBL/GenBank/DDBJ databases">
        <authorList>
            <person name="Lanie J.A."/>
            <person name="Ng W.-L."/>
            <person name="Kazmierczak K.M."/>
            <person name="Andrzejewski T.M."/>
            <person name="Davidsen T.M."/>
            <person name="Wayne K.J."/>
            <person name="Tettelin H."/>
            <person name="Glass J.I."/>
            <person name="Rusch D."/>
            <person name="Podicherti R."/>
            <person name="Tsui H.-C.T."/>
            <person name="Winkler M.E."/>
        </authorList>
    </citation>
    <scope>NUCLEOTIDE SEQUENCE</scope>
</reference>
<sequence>MPHPLVPVPTPETQQFWDGCNEGILRINRCTTCDDAFFPPSPICPRCSSTDVEFFDASGDATLYSYTIQQKPLDLWDTEGPRSVALVKLAEGPMLTSSIVNCEQTPEVLRLDMALRATFTSFADTTVLCFEPAEHQ</sequence>
<accession>A0A381P3E5</accession>
<dbReference type="Pfam" id="PF01796">
    <property type="entry name" value="OB_ChsH2_C"/>
    <property type="match status" value="1"/>
</dbReference>
<dbReference type="InterPro" id="IPR052513">
    <property type="entry name" value="Thioester_dehydratase-like"/>
</dbReference>
<protein>
    <recommendedName>
        <fullName evidence="4">DUF35 domain-containing protein</fullName>
    </recommendedName>
</protein>
<gene>
    <name evidence="3" type="ORF">METZ01_LOCUS13928</name>
</gene>
<evidence type="ECO:0008006" key="4">
    <source>
        <dbReference type="Google" id="ProtNLM"/>
    </source>
</evidence>
<dbReference type="Gene3D" id="6.10.30.10">
    <property type="match status" value="1"/>
</dbReference>
<dbReference type="InterPro" id="IPR012340">
    <property type="entry name" value="NA-bd_OB-fold"/>
</dbReference>
<organism evidence="3">
    <name type="scientific">marine metagenome</name>
    <dbReference type="NCBI Taxonomy" id="408172"/>
    <lineage>
        <taxon>unclassified sequences</taxon>
        <taxon>metagenomes</taxon>
        <taxon>ecological metagenomes</taxon>
    </lineage>
</organism>
<evidence type="ECO:0000259" key="1">
    <source>
        <dbReference type="Pfam" id="PF01796"/>
    </source>
</evidence>
<dbReference type="SUPFAM" id="SSF50249">
    <property type="entry name" value="Nucleic acid-binding proteins"/>
    <property type="match status" value="1"/>
</dbReference>
<evidence type="ECO:0000259" key="2">
    <source>
        <dbReference type="Pfam" id="PF12172"/>
    </source>
</evidence>
<feature type="domain" description="ChsH2 rubredoxin-like zinc ribbon" evidence="2">
    <location>
        <begin position="17"/>
        <end position="53"/>
    </location>
</feature>
<evidence type="ECO:0000313" key="3">
    <source>
        <dbReference type="EMBL" id="SUZ61074.1"/>
    </source>
</evidence>
<dbReference type="Pfam" id="PF12172">
    <property type="entry name" value="zf-ChsH2"/>
    <property type="match status" value="1"/>
</dbReference>
<feature type="domain" description="ChsH2 C-terminal OB-fold" evidence="1">
    <location>
        <begin position="56"/>
        <end position="119"/>
    </location>
</feature>
<dbReference type="EMBL" id="UINC01000777">
    <property type="protein sequence ID" value="SUZ61074.1"/>
    <property type="molecule type" value="Genomic_DNA"/>
</dbReference>
<dbReference type="PANTHER" id="PTHR34075">
    <property type="entry name" value="BLR3430 PROTEIN"/>
    <property type="match status" value="1"/>
</dbReference>
<proteinExistence type="predicted"/>
<dbReference type="AlphaFoldDB" id="A0A381P3E5"/>
<dbReference type="InterPro" id="IPR002878">
    <property type="entry name" value="ChsH2_C"/>
</dbReference>
<name>A0A381P3E5_9ZZZZ</name>
<dbReference type="InterPro" id="IPR022002">
    <property type="entry name" value="ChsH2_Znr"/>
</dbReference>
<dbReference type="PANTHER" id="PTHR34075:SF5">
    <property type="entry name" value="BLR3430 PROTEIN"/>
    <property type="match status" value="1"/>
</dbReference>